<gene>
    <name evidence="2" type="ORF">TEOVI_000891000</name>
</gene>
<organism evidence="2 3">
    <name type="scientific">Trypanosoma equiperdum</name>
    <dbReference type="NCBI Taxonomy" id="5694"/>
    <lineage>
        <taxon>Eukaryota</taxon>
        <taxon>Discoba</taxon>
        <taxon>Euglenozoa</taxon>
        <taxon>Kinetoplastea</taxon>
        <taxon>Metakinetoplastina</taxon>
        <taxon>Trypanosomatida</taxon>
        <taxon>Trypanosomatidae</taxon>
        <taxon>Trypanosoma</taxon>
    </lineage>
</organism>
<dbReference type="VEuPathDB" id="TriTrypDB:TEOVI_000891000"/>
<evidence type="ECO:0000313" key="2">
    <source>
        <dbReference type="EMBL" id="SCU64997.1"/>
    </source>
</evidence>
<name>A0A1G4I086_TRYEQ</name>
<dbReference type="AlphaFoldDB" id="A0A1G4I086"/>
<dbReference type="EMBL" id="CZPT02000202">
    <property type="protein sequence ID" value="SCU64997.1"/>
    <property type="molecule type" value="Genomic_DNA"/>
</dbReference>
<dbReference type="RefSeq" id="XP_067076665.1">
    <property type="nucleotide sequence ID" value="XM_067220564.1"/>
</dbReference>
<sequence length="199" mass="22435">MDEIKWPLRLLQILRNHLEQVDHPHEPRTLPIAAKCGQGGVLAFLTDVDDDVRRRTGASECITACCRGLVLDMIEQCCTLLFLSSKERRVINMAAVQREKRVVARGVGKRRRGDQGETTEETAIGETDNSQRKCAAVLPLEYLLRLFVALPSLLAHYDKLGGSTMPAAFKQPLWNYVNAVLDIMKDMTFLDPSEYIPLR</sequence>
<keyword evidence="3" id="KW-1185">Reference proteome</keyword>
<comment type="caution">
    <text evidence="2">The sequence shown here is derived from an EMBL/GenBank/DDBJ whole genome shotgun (WGS) entry which is preliminary data.</text>
</comment>
<proteinExistence type="predicted"/>
<evidence type="ECO:0000256" key="1">
    <source>
        <dbReference type="SAM" id="MobiDB-lite"/>
    </source>
</evidence>
<dbReference type="Proteomes" id="UP000195570">
    <property type="component" value="Unassembled WGS sequence"/>
</dbReference>
<accession>A0A1G4I086</accession>
<protein>
    <submittedName>
        <fullName evidence="2">Uncharacterized protein</fullName>
    </submittedName>
</protein>
<evidence type="ECO:0000313" key="3">
    <source>
        <dbReference type="Proteomes" id="UP000195570"/>
    </source>
</evidence>
<dbReference type="GeneID" id="92382844"/>
<feature type="region of interest" description="Disordered" evidence="1">
    <location>
        <begin position="107"/>
        <end position="126"/>
    </location>
</feature>
<dbReference type="SMR" id="A0A1G4I086"/>
<reference evidence="2" key="1">
    <citation type="submission" date="2016-09" db="EMBL/GenBank/DDBJ databases">
        <authorList>
            <person name="Hebert L."/>
            <person name="Moumen B."/>
        </authorList>
    </citation>
    <scope>NUCLEOTIDE SEQUENCE [LARGE SCALE GENOMIC DNA]</scope>
    <source>
        <strain evidence="2">OVI</strain>
    </source>
</reference>